<evidence type="ECO:0000259" key="2">
    <source>
        <dbReference type="PROSITE" id="PS50930"/>
    </source>
</evidence>
<organism evidence="3 4">
    <name type="scientific">Hyphococcus flavus</name>
    <dbReference type="NCBI Taxonomy" id="1866326"/>
    <lineage>
        <taxon>Bacteria</taxon>
        <taxon>Pseudomonadati</taxon>
        <taxon>Pseudomonadota</taxon>
        <taxon>Alphaproteobacteria</taxon>
        <taxon>Parvularculales</taxon>
        <taxon>Parvularculaceae</taxon>
        <taxon>Hyphococcus</taxon>
    </lineage>
</organism>
<evidence type="ECO:0000313" key="4">
    <source>
        <dbReference type="Proteomes" id="UP001214043"/>
    </source>
</evidence>
<dbReference type="GO" id="GO:0003677">
    <property type="term" value="F:DNA binding"/>
    <property type="evidence" value="ECO:0007669"/>
    <property type="project" value="UniProtKB-KW"/>
</dbReference>
<dbReference type="InterPro" id="IPR007492">
    <property type="entry name" value="LytTR_DNA-bd_dom"/>
</dbReference>
<keyword evidence="1" id="KW-0812">Transmembrane</keyword>
<keyword evidence="4" id="KW-1185">Reference proteome</keyword>
<dbReference type="Proteomes" id="UP001214043">
    <property type="component" value="Chromosome"/>
</dbReference>
<feature type="domain" description="HTH LytTR-type" evidence="2">
    <location>
        <begin position="172"/>
        <end position="276"/>
    </location>
</feature>
<dbReference type="KEGG" id="hfl:PUV54_10375"/>
<feature type="transmembrane region" description="Helical" evidence="1">
    <location>
        <begin position="105"/>
        <end position="125"/>
    </location>
</feature>
<protein>
    <submittedName>
        <fullName evidence="3">LytTR family transcriptional regulator DNA-binding domain-containing protein</fullName>
    </submittedName>
</protein>
<sequence length="282" mass="30675">MTGTNNRGGATVIRINRFTENSEALSLAAVTLAAWGMLVSVFGGFSYVDAMRAGMDGTFWRALTHYGLGFAPWLVLGPAVFVLARKQAVKNPTHMAEALDASLMFAAAFGAIFLYFVFIYAPIMNMTAAEAVSSTRVLSWSSDIFIFMIVYLMARQSIAPSQPIQHHFDARIAVRSQGREDYVLIRNVTAGSAHGNYVALYVNSGEHLYRGSISDLAERLAPYGLVRVHRSHFVRPECVSAATMKGGAIKSVCLEDGKEIPVSAQYEAAVRQSLSEKVVHAG</sequence>
<evidence type="ECO:0000256" key="1">
    <source>
        <dbReference type="SAM" id="Phobius"/>
    </source>
</evidence>
<dbReference type="SMART" id="SM00850">
    <property type="entry name" value="LytTR"/>
    <property type="match status" value="1"/>
</dbReference>
<gene>
    <name evidence="3" type="ORF">PUV54_10375</name>
</gene>
<accession>A0AAE9ZA75</accession>
<proteinExistence type="predicted"/>
<feature type="transmembrane region" description="Helical" evidence="1">
    <location>
        <begin position="65"/>
        <end position="84"/>
    </location>
</feature>
<dbReference type="Gene3D" id="2.40.50.1020">
    <property type="entry name" value="LytTr DNA-binding domain"/>
    <property type="match status" value="1"/>
</dbReference>
<keyword evidence="1" id="KW-0472">Membrane</keyword>
<feature type="transmembrane region" description="Helical" evidence="1">
    <location>
        <begin position="137"/>
        <end position="154"/>
    </location>
</feature>
<dbReference type="PROSITE" id="PS50930">
    <property type="entry name" value="HTH_LYTTR"/>
    <property type="match status" value="1"/>
</dbReference>
<dbReference type="AlphaFoldDB" id="A0AAE9ZA75"/>
<feature type="transmembrane region" description="Helical" evidence="1">
    <location>
        <begin position="24"/>
        <end position="45"/>
    </location>
</feature>
<dbReference type="Pfam" id="PF04397">
    <property type="entry name" value="LytTR"/>
    <property type="match status" value="1"/>
</dbReference>
<evidence type="ECO:0000313" key="3">
    <source>
        <dbReference type="EMBL" id="WDI30364.1"/>
    </source>
</evidence>
<dbReference type="RefSeq" id="WP_274492165.1">
    <property type="nucleotide sequence ID" value="NZ_CP118166.1"/>
</dbReference>
<dbReference type="EMBL" id="CP118166">
    <property type="protein sequence ID" value="WDI30364.1"/>
    <property type="molecule type" value="Genomic_DNA"/>
</dbReference>
<name>A0AAE9ZA75_9PROT</name>
<reference evidence="3" key="1">
    <citation type="submission" date="2023-02" db="EMBL/GenBank/DDBJ databases">
        <title>Genome sequence of Hyphococcus flavus.</title>
        <authorList>
            <person name="Rong J.-C."/>
            <person name="Zhao Q."/>
            <person name="Yi M."/>
            <person name="Wu J.-Y."/>
        </authorList>
    </citation>
    <scope>NUCLEOTIDE SEQUENCE</scope>
    <source>
        <strain evidence="3">MCCC 1K03223</strain>
    </source>
</reference>
<keyword evidence="1" id="KW-1133">Transmembrane helix</keyword>
<keyword evidence="3" id="KW-0238">DNA-binding</keyword>